<dbReference type="HAMAP" id="MF_00735">
    <property type="entry name" value="Methyltr_PrmA"/>
    <property type="match status" value="1"/>
</dbReference>
<keyword evidence="7" id="KW-0689">Ribosomal protein</keyword>
<keyword evidence="2 6" id="KW-0963">Cytoplasm</keyword>
<comment type="similarity">
    <text evidence="1 6">Belongs to the methyltransferase superfamily. PrmA family.</text>
</comment>
<sequence>MVADAGAPVRWIEIKLVTDGEIAEALAEVLGRFVDNGVVVEAETNFNSKTQENEPTGNIAVYGYLPDDNTLEDKRKALEEALWYLGMIAPMPPIQYTPIHDENWMSAWKTHYQPIQVGKNLLILPAWRQPDEGETRNVVRINPAMAFGTGAHPSTQLCLRLMEVHLEPGEPVIDLGCGSGILSIAALLMGATHALAVDIDEEALASTRENAELNRIDAVRLEVGQGSVNEILAGHFSLQEAPLVLVNILAPVIIRLFGQGLPALVSPDGALLLSGILAEQELDLLDVATKAGFSLIERMIDGDWVGLMMQKSTG</sequence>
<evidence type="ECO:0000313" key="7">
    <source>
        <dbReference type="EMBL" id="SMX55139.1"/>
    </source>
</evidence>
<evidence type="ECO:0000256" key="3">
    <source>
        <dbReference type="ARBA" id="ARBA00022603"/>
    </source>
</evidence>
<keyword evidence="3 6" id="KW-0489">Methyltransferase</keyword>
<dbReference type="NCBIfam" id="TIGR00406">
    <property type="entry name" value="prmA"/>
    <property type="match status" value="1"/>
</dbReference>
<dbReference type="GO" id="GO:0016279">
    <property type="term" value="F:protein-lysine N-methyltransferase activity"/>
    <property type="evidence" value="ECO:0007669"/>
    <property type="project" value="RHEA"/>
</dbReference>
<dbReference type="Proteomes" id="UP000195514">
    <property type="component" value="Chromosome I"/>
</dbReference>
<keyword evidence="4 6" id="KW-0808">Transferase</keyword>
<dbReference type="EC" id="2.1.1.-" evidence="6"/>
<evidence type="ECO:0000313" key="8">
    <source>
        <dbReference type="Proteomes" id="UP000195514"/>
    </source>
</evidence>
<accession>A0A1Y6K968</accession>
<dbReference type="CDD" id="cd02440">
    <property type="entry name" value="AdoMet_MTases"/>
    <property type="match status" value="1"/>
</dbReference>
<dbReference type="InterPro" id="IPR029063">
    <property type="entry name" value="SAM-dependent_MTases_sf"/>
</dbReference>
<feature type="binding site" evidence="6">
    <location>
        <position position="198"/>
    </location>
    <ligand>
        <name>S-adenosyl-L-methionine</name>
        <dbReference type="ChEBI" id="CHEBI:59789"/>
    </ligand>
</feature>
<dbReference type="GO" id="GO:0005840">
    <property type="term" value="C:ribosome"/>
    <property type="evidence" value="ECO:0007669"/>
    <property type="project" value="UniProtKB-KW"/>
</dbReference>
<dbReference type="KEGG" id="abat:CFX1CAM_2074"/>
<dbReference type="SUPFAM" id="SSF53335">
    <property type="entry name" value="S-adenosyl-L-methionine-dependent methyltransferases"/>
    <property type="match status" value="1"/>
</dbReference>
<evidence type="ECO:0000256" key="5">
    <source>
        <dbReference type="ARBA" id="ARBA00022691"/>
    </source>
</evidence>
<gene>
    <name evidence="6 7" type="primary">prmA</name>
    <name evidence="7" type="ORF">CFX1CAM_2074</name>
</gene>
<dbReference type="InterPro" id="IPR004498">
    <property type="entry name" value="Ribosomal_PrmA_MeTrfase"/>
</dbReference>
<evidence type="ECO:0000256" key="4">
    <source>
        <dbReference type="ARBA" id="ARBA00022679"/>
    </source>
</evidence>
<dbReference type="Pfam" id="PF06325">
    <property type="entry name" value="PrmA"/>
    <property type="match status" value="1"/>
</dbReference>
<dbReference type="EMBL" id="LT859958">
    <property type="protein sequence ID" value="SMX55139.1"/>
    <property type="molecule type" value="Genomic_DNA"/>
</dbReference>
<feature type="binding site" evidence="6">
    <location>
        <position position="176"/>
    </location>
    <ligand>
        <name>S-adenosyl-L-methionine</name>
        <dbReference type="ChEBI" id="CHEBI:59789"/>
    </ligand>
</feature>
<evidence type="ECO:0000256" key="6">
    <source>
        <dbReference type="HAMAP-Rule" id="MF_00735"/>
    </source>
</evidence>
<comment type="function">
    <text evidence="6">Methylates ribosomal protein L11.</text>
</comment>
<dbReference type="PANTHER" id="PTHR43648">
    <property type="entry name" value="ELECTRON TRANSFER FLAVOPROTEIN BETA SUBUNIT LYSINE METHYLTRANSFERASE"/>
    <property type="match status" value="1"/>
</dbReference>
<keyword evidence="5 6" id="KW-0949">S-adenosyl-L-methionine</keyword>
<comment type="subcellular location">
    <subcellularLocation>
        <location evidence="6">Cytoplasm</location>
    </subcellularLocation>
</comment>
<feature type="binding site" evidence="6">
    <location>
        <position position="247"/>
    </location>
    <ligand>
        <name>S-adenosyl-L-methionine</name>
        <dbReference type="ChEBI" id="CHEBI:59789"/>
    </ligand>
</feature>
<dbReference type="PIRSF" id="PIRSF000401">
    <property type="entry name" value="RPL11_MTase"/>
    <property type="match status" value="1"/>
</dbReference>
<evidence type="ECO:0000256" key="2">
    <source>
        <dbReference type="ARBA" id="ARBA00022490"/>
    </source>
</evidence>
<keyword evidence="8" id="KW-1185">Reference proteome</keyword>
<name>A0A1Y6K968_9CHLR</name>
<dbReference type="GO" id="GO:0032259">
    <property type="term" value="P:methylation"/>
    <property type="evidence" value="ECO:0007669"/>
    <property type="project" value="UniProtKB-KW"/>
</dbReference>
<dbReference type="GO" id="GO:0005737">
    <property type="term" value="C:cytoplasm"/>
    <property type="evidence" value="ECO:0007669"/>
    <property type="project" value="UniProtKB-SubCell"/>
</dbReference>
<evidence type="ECO:0000256" key="1">
    <source>
        <dbReference type="ARBA" id="ARBA00009741"/>
    </source>
</evidence>
<keyword evidence="7" id="KW-0687">Ribonucleoprotein</keyword>
<comment type="catalytic activity">
    <reaction evidence="6">
        <text>L-lysyl-[protein] + 3 S-adenosyl-L-methionine = N(6),N(6),N(6)-trimethyl-L-lysyl-[protein] + 3 S-adenosyl-L-homocysteine + 3 H(+)</text>
        <dbReference type="Rhea" id="RHEA:54192"/>
        <dbReference type="Rhea" id="RHEA-COMP:9752"/>
        <dbReference type="Rhea" id="RHEA-COMP:13826"/>
        <dbReference type="ChEBI" id="CHEBI:15378"/>
        <dbReference type="ChEBI" id="CHEBI:29969"/>
        <dbReference type="ChEBI" id="CHEBI:57856"/>
        <dbReference type="ChEBI" id="CHEBI:59789"/>
        <dbReference type="ChEBI" id="CHEBI:61961"/>
    </reaction>
</comment>
<dbReference type="AlphaFoldDB" id="A0A1Y6K968"/>
<dbReference type="InterPro" id="IPR050078">
    <property type="entry name" value="Ribosomal_L11_MeTrfase_PrmA"/>
</dbReference>
<feature type="binding site" evidence="6">
    <location>
        <position position="155"/>
    </location>
    <ligand>
        <name>S-adenosyl-L-methionine</name>
        <dbReference type="ChEBI" id="CHEBI:59789"/>
    </ligand>
</feature>
<protein>
    <recommendedName>
        <fullName evidence="6">Ribosomal protein L11 methyltransferase</fullName>
        <shortName evidence="6">L11 Mtase</shortName>
        <ecNumber evidence="6">2.1.1.-</ecNumber>
    </recommendedName>
</protein>
<organism evidence="7 8">
    <name type="scientific">Candidatus Brevifilum fermentans</name>
    <dbReference type="NCBI Taxonomy" id="1986204"/>
    <lineage>
        <taxon>Bacteria</taxon>
        <taxon>Bacillati</taxon>
        <taxon>Chloroflexota</taxon>
        <taxon>Anaerolineae</taxon>
        <taxon>Anaerolineales</taxon>
        <taxon>Anaerolineaceae</taxon>
        <taxon>Candidatus Brevifilum</taxon>
    </lineage>
</organism>
<reference evidence="8" key="1">
    <citation type="submission" date="2017-05" db="EMBL/GenBank/DDBJ databases">
        <authorList>
            <person name="Kirkegaard R."/>
            <person name="Mcilroy J S."/>
        </authorList>
    </citation>
    <scope>NUCLEOTIDE SEQUENCE [LARGE SCALE GENOMIC DNA]</scope>
</reference>
<dbReference type="Gene3D" id="3.40.50.150">
    <property type="entry name" value="Vaccinia Virus protein VP39"/>
    <property type="match status" value="1"/>
</dbReference>
<proteinExistence type="inferred from homology"/>
<dbReference type="PANTHER" id="PTHR43648:SF1">
    <property type="entry name" value="ELECTRON TRANSFER FLAVOPROTEIN BETA SUBUNIT LYSINE METHYLTRANSFERASE"/>
    <property type="match status" value="1"/>
</dbReference>